<proteinExistence type="predicted"/>
<gene>
    <name evidence="1" type="ORF">PR048_010477</name>
</gene>
<name>A0ABQ9I2V4_9NEOP</name>
<comment type="caution">
    <text evidence="1">The sequence shown here is derived from an EMBL/GenBank/DDBJ whole genome shotgun (WGS) entry which is preliminary data.</text>
</comment>
<evidence type="ECO:0000313" key="2">
    <source>
        <dbReference type="Proteomes" id="UP001159363"/>
    </source>
</evidence>
<evidence type="ECO:0000313" key="1">
    <source>
        <dbReference type="EMBL" id="KAJ8890968.1"/>
    </source>
</evidence>
<protein>
    <submittedName>
        <fullName evidence="1">Uncharacterized protein</fullName>
    </submittedName>
</protein>
<accession>A0ABQ9I2V4</accession>
<dbReference type="Proteomes" id="UP001159363">
    <property type="component" value="Chromosome 3"/>
</dbReference>
<dbReference type="EMBL" id="JARBHB010000003">
    <property type="protein sequence ID" value="KAJ8890968.1"/>
    <property type="molecule type" value="Genomic_DNA"/>
</dbReference>
<sequence>MQLGDVPMVLRKALSERLQQLRCAITGAIKYRESQIGINEEQRIRELCSDIHNGPLYVFGDHSKCPARGYLCKGSRSGDECIVPNMKSVGMWYEIISANNISFAKTGLTENRSESFNNTVSNFVDGKRSNFFTFWISQTTLANLQKKYLQTNKYSAEKRKKRHFQNLTKKTKRKINFSGEDSHYGSFPRTPDLNIEEYNKNREEFLKGLQFDNNKILNIQSSSTGQRHCMVWKLEEQSI</sequence>
<reference evidence="1 2" key="1">
    <citation type="submission" date="2023-02" db="EMBL/GenBank/DDBJ databases">
        <title>LHISI_Scaffold_Assembly.</title>
        <authorList>
            <person name="Stuart O.P."/>
            <person name="Cleave R."/>
            <person name="Magrath M.J.L."/>
            <person name="Mikheyev A.S."/>
        </authorList>
    </citation>
    <scope>NUCLEOTIDE SEQUENCE [LARGE SCALE GENOMIC DNA]</scope>
    <source>
        <strain evidence="1">Daus_M_001</strain>
        <tissue evidence="1">Leg muscle</tissue>
    </source>
</reference>
<keyword evidence="2" id="KW-1185">Reference proteome</keyword>
<organism evidence="1 2">
    <name type="scientific">Dryococelus australis</name>
    <dbReference type="NCBI Taxonomy" id="614101"/>
    <lineage>
        <taxon>Eukaryota</taxon>
        <taxon>Metazoa</taxon>
        <taxon>Ecdysozoa</taxon>
        <taxon>Arthropoda</taxon>
        <taxon>Hexapoda</taxon>
        <taxon>Insecta</taxon>
        <taxon>Pterygota</taxon>
        <taxon>Neoptera</taxon>
        <taxon>Polyneoptera</taxon>
        <taxon>Phasmatodea</taxon>
        <taxon>Verophasmatodea</taxon>
        <taxon>Anareolatae</taxon>
        <taxon>Phasmatidae</taxon>
        <taxon>Eurycanthinae</taxon>
        <taxon>Dryococelus</taxon>
    </lineage>
</organism>